<organism evidence="2 3">
    <name type="scientific">Candidatus Jorgensenbacteria bacterium GW2011_GWC1_48_8</name>
    <dbReference type="NCBI Taxonomy" id="1618666"/>
    <lineage>
        <taxon>Bacteria</taxon>
        <taxon>Candidatus Joergenseniibacteriota</taxon>
    </lineage>
</organism>
<sequence>MHFSEVGVFPDAVNEIFFCHILRFPSFNELPINFIGVVVPDVDTIINEIFNVGSSGIEPVKFVEHAFPIHFFRRKERETVFHVKTDLPTEDAVSGDARALINLLYAFVQDFLEKVQILIFRVLGIIHVPDSVIVYHTLKAFIIAALTADGFIAKDARHPAFWTSKEDKKFFAEMTKKAGVVIMGRTTYETIGRPLKDRLNIVYSRQGGNYPGVEVTAEGPAELFKNLEARGYSEAAIMGGSSIYTMFMASGMVQKLYLTVSPLVFGQGVNLFSKAFEKKLKLESVEKLGEETVLMEYSIIN</sequence>
<evidence type="ECO:0000313" key="2">
    <source>
        <dbReference type="EMBL" id="KKU99336.1"/>
    </source>
</evidence>
<dbReference type="PROSITE" id="PS51330">
    <property type="entry name" value="DHFR_2"/>
    <property type="match status" value="1"/>
</dbReference>
<dbReference type="GO" id="GO:0004146">
    <property type="term" value="F:dihydrofolate reductase activity"/>
    <property type="evidence" value="ECO:0007669"/>
    <property type="project" value="InterPro"/>
</dbReference>
<dbReference type="InterPro" id="IPR001796">
    <property type="entry name" value="DHFR_dom"/>
</dbReference>
<protein>
    <submittedName>
        <fullName evidence="2">Bifunctional deaminase-reductase domain protein</fullName>
    </submittedName>
</protein>
<dbReference type="Gene3D" id="3.40.430.10">
    <property type="entry name" value="Dihydrofolate Reductase, subunit A"/>
    <property type="match status" value="1"/>
</dbReference>
<name>A0A0G1UZ37_9BACT</name>
<reference evidence="2 3" key="1">
    <citation type="journal article" date="2015" name="Nature">
        <title>rRNA introns, odd ribosomes, and small enigmatic genomes across a large radiation of phyla.</title>
        <authorList>
            <person name="Brown C.T."/>
            <person name="Hug L.A."/>
            <person name="Thomas B.C."/>
            <person name="Sharon I."/>
            <person name="Castelle C.J."/>
            <person name="Singh A."/>
            <person name="Wilkins M.J."/>
            <person name="Williams K.H."/>
            <person name="Banfield J.F."/>
        </authorList>
    </citation>
    <scope>NUCLEOTIDE SEQUENCE [LARGE SCALE GENOMIC DNA]</scope>
</reference>
<dbReference type="PRINTS" id="PR00070">
    <property type="entry name" value="DHFR"/>
</dbReference>
<accession>A0A0G1UZ37</accession>
<evidence type="ECO:0000259" key="1">
    <source>
        <dbReference type="PROSITE" id="PS51330"/>
    </source>
</evidence>
<dbReference type="PANTHER" id="PTHR38011">
    <property type="entry name" value="DIHYDROFOLATE REDUCTASE FAMILY PROTEIN (AFU_ORTHOLOGUE AFUA_8G06820)"/>
    <property type="match status" value="1"/>
</dbReference>
<dbReference type="Proteomes" id="UP000034600">
    <property type="component" value="Unassembled WGS sequence"/>
</dbReference>
<dbReference type="AlphaFoldDB" id="A0A0G1UZ37"/>
<dbReference type="SUPFAM" id="SSF53597">
    <property type="entry name" value="Dihydrofolate reductase-like"/>
    <property type="match status" value="1"/>
</dbReference>
<feature type="domain" description="DHFR" evidence="1">
    <location>
        <begin position="139"/>
        <end position="301"/>
    </location>
</feature>
<dbReference type="GO" id="GO:0046654">
    <property type="term" value="P:tetrahydrofolate biosynthetic process"/>
    <property type="evidence" value="ECO:0007669"/>
    <property type="project" value="InterPro"/>
</dbReference>
<dbReference type="InterPro" id="IPR050765">
    <property type="entry name" value="Riboflavin_Biosynth_HTPR"/>
</dbReference>
<evidence type="ECO:0000313" key="3">
    <source>
        <dbReference type="Proteomes" id="UP000034600"/>
    </source>
</evidence>
<gene>
    <name evidence="2" type="ORF">UY32_C0002G0072</name>
</gene>
<dbReference type="CDD" id="cd00209">
    <property type="entry name" value="DHFR"/>
    <property type="match status" value="1"/>
</dbReference>
<comment type="caution">
    <text evidence="2">The sequence shown here is derived from an EMBL/GenBank/DDBJ whole genome shotgun (WGS) entry which is preliminary data.</text>
</comment>
<proteinExistence type="predicted"/>
<dbReference type="Pfam" id="PF00186">
    <property type="entry name" value="DHFR_1"/>
    <property type="match status" value="1"/>
</dbReference>
<dbReference type="InterPro" id="IPR024072">
    <property type="entry name" value="DHFR-like_dom_sf"/>
</dbReference>
<dbReference type="EMBL" id="LCPO01000002">
    <property type="protein sequence ID" value="KKU99336.1"/>
    <property type="molecule type" value="Genomic_DNA"/>
</dbReference>